<proteinExistence type="predicted"/>
<organism evidence="1 2">
    <name type="scientific">Roseivirga echinicomitans</name>
    <dbReference type="NCBI Taxonomy" id="296218"/>
    <lineage>
        <taxon>Bacteria</taxon>
        <taxon>Pseudomonadati</taxon>
        <taxon>Bacteroidota</taxon>
        <taxon>Cytophagia</taxon>
        <taxon>Cytophagales</taxon>
        <taxon>Roseivirgaceae</taxon>
        <taxon>Roseivirga</taxon>
    </lineage>
</organism>
<comment type="caution">
    <text evidence="1">The sequence shown here is derived from an EMBL/GenBank/DDBJ whole genome shotgun (WGS) entry which is preliminary data.</text>
</comment>
<gene>
    <name evidence="1" type="ORF">AWN68_02000</name>
</gene>
<dbReference type="STRING" id="296218.AWN68_02000"/>
<dbReference type="Proteomes" id="UP000075615">
    <property type="component" value="Unassembled WGS sequence"/>
</dbReference>
<dbReference type="AlphaFoldDB" id="A0A150XXU0"/>
<name>A0A150XXU0_9BACT</name>
<protein>
    <submittedName>
        <fullName evidence="1">Uncharacterized protein</fullName>
    </submittedName>
</protein>
<reference evidence="1 2" key="1">
    <citation type="submission" date="2016-01" db="EMBL/GenBank/DDBJ databases">
        <title>Genome sequencing of Roseivirga echinicomitans KMM 6058.</title>
        <authorList>
            <person name="Selvaratnam C."/>
            <person name="Thevarajoo S."/>
            <person name="Goh K.M."/>
            <person name="Ee R."/>
            <person name="Chan K.-G."/>
            <person name="Chong C.S."/>
        </authorList>
    </citation>
    <scope>NUCLEOTIDE SEQUENCE [LARGE SCALE GENOMIC DNA]</scope>
    <source>
        <strain evidence="1 2">KMM 6058</strain>
    </source>
</reference>
<dbReference type="OrthoDB" id="982055at2"/>
<evidence type="ECO:0000313" key="2">
    <source>
        <dbReference type="Proteomes" id="UP000075615"/>
    </source>
</evidence>
<accession>A0A150XXU0</accession>
<dbReference type="EMBL" id="LRDB01000001">
    <property type="protein sequence ID" value="KYG83599.1"/>
    <property type="molecule type" value="Genomic_DNA"/>
</dbReference>
<dbReference type="RefSeq" id="WP_068410710.1">
    <property type="nucleotide sequence ID" value="NZ_LRDB01000001.1"/>
</dbReference>
<sequence>MDIQTEKLHLIEQLTRLQDVSIIKRVKELLQSVPKEKIIGSTPDGSTITESDLIARAQASERAIEQGDVISIESLEEETKTW</sequence>
<evidence type="ECO:0000313" key="1">
    <source>
        <dbReference type="EMBL" id="KYG83599.1"/>
    </source>
</evidence>
<keyword evidence="2" id="KW-1185">Reference proteome</keyword>